<dbReference type="InterPro" id="IPR035994">
    <property type="entry name" value="Nucleoside_phosphorylase_sf"/>
</dbReference>
<dbReference type="RefSeq" id="WP_193990102.1">
    <property type="nucleotide sequence ID" value="NZ_JADEXP010000004.1"/>
</dbReference>
<name>A0A928WZR5_LEPEC</name>
<dbReference type="Gene3D" id="3.40.50.1580">
    <property type="entry name" value="Nucleoside phosphorylase domain"/>
    <property type="match status" value="1"/>
</dbReference>
<keyword evidence="4" id="KW-1185">Reference proteome</keyword>
<dbReference type="PANTHER" id="PTHR46832">
    <property type="entry name" value="5'-METHYLTHIOADENOSINE/S-ADENOSYLHOMOCYSTEINE NUCLEOSIDASE"/>
    <property type="match status" value="1"/>
</dbReference>
<dbReference type="Proteomes" id="UP000615026">
    <property type="component" value="Unassembled WGS sequence"/>
</dbReference>
<organism evidence="3 4">
    <name type="scientific">Leptolyngbya cf. ectocarpi LEGE 11479</name>
    <dbReference type="NCBI Taxonomy" id="1828722"/>
    <lineage>
        <taxon>Bacteria</taxon>
        <taxon>Bacillati</taxon>
        <taxon>Cyanobacteriota</taxon>
        <taxon>Cyanophyceae</taxon>
        <taxon>Leptolyngbyales</taxon>
        <taxon>Leptolyngbyaceae</taxon>
        <taxon>Leptolyngbya group</taxon>
        <taxon>Leptolyngbya</taxon>
    </lineage>
</organism>
<reference evidence="3" key="1">
    <citation type="submission" date="2020-10" db="EMBL/GenBank/DDBJ databases">
        <authorList>
            <person name="Castelo-Branco R."/>
            <person name="Eusebio N."/>
            <person name="Adriana R."/>
            <person name="Vieira A."/>
            <person name="Brugerolle De Fraissinette N."/>
            <person name="Rezende De Castro R."/>
            <person name="Schneider M.P."/>
            <person name="Vasconcelos V."/>
            <person name="Leao P.N."/>
        </authorList>
    </citation>
    <scope>NUCLEOTIDE SEQUENCE</scope>
    <source>
        <strain evidence="3">LEGE 11479</strain>
    </source>
</reference>
<dbReference type="InterPro" id="IPR045450">
    <property type="entry name" value="VMAP_C"/>
</dbReference>
<accession>A0A928WZR5</accession>
<dbReference type="CDD" id="cd09008">
    <property type="entry name" value="MTAN"/>
    <property type="match status" value="1"/>
</dbReference>
<dbReference type="Pfam" id="PF01048">
    <property type="entry name" value="PNP_UDP_1"/>
    <property type="match status" value="1"/>
</dbReference>
<feature type="domain" description="vWA-MoxR associated protein C-terminal" evidence="2">
    <location>
        <begin position="435"/>
        <end position="618"/>
    </location>
</feature>
<dbReference type="GO" id="GO:0008930">
    <property type="term" value="F:methylthioadenosine nucleosidase activity"/>
    <property type="evidence" value="ECO:0007669"/>
    <property type="project" value="TreeGrafter"/>
</dbReference>
<dbReference type="AlphaFoldDB" id="A0A928WZR5"/>
<sequence length="654" mass="73365">MAQDNLRAVILTAISTEFKAVRTFLSDSQQVKHPEGNVYQKGIFKANNRTWTVGIAQIGKGDAVASLQTERAISYFDPHVIFFVGVAGGLKDVDIGDVVVSTKIYGYEFGKAEKAFKTRSEIGLSAFALEELANAEVNSEQPAWLEQLKPASNPLPNAYVGPIAAGEKVIASKESSVYQLLSAHYSDALAVEMEGFGFLLAVQKRQRPVSAIVVRGISDLLENKNDDPNQPSEKIRQAMASRHASAFAFQLLANFEPHVSFVGPQPVLRKVESEVWDELFSYFQESELPIIAPLCQEAFEDVLTPEQRDPYPELSQLDTLQKLRTVFERRDDLSLGVTWVRRVIHEFENSSEEVEALSGLHALQGWYNIRKPSQPEAEPEKKSPGYLLIALDPQDDEDNVAFTAELHNSDGTIDTSLVPPGAKCSIDQPSKHLSKAINKAGRDVKTVEFFLSWQHFDRPVHEWQIPRGMGQSQPLKWIRSTLVRSLDRLTQDDDELVDEWLDNLQDRWKRLQDSGAVKLGDYCHEVEGLDCQALGTNLLQQSRYLMLKFLSVLPEDRDDLRQLLGILLESGIPIWCWLYNDYADTKELSEAIDKLLALENLQEPATLANAMREERGNNLPDLGLLCDCPARLPVLVDWKNGRLRQPTVESPMSA</sequence>
<dbReference type="GO" id="GO:0009116">
    <property type="term" value="P:nucleoside metabolic process"/>
    <property type="evidence" value="ECO:0007669"/>
    <property type="project" value="InterPro"/>
</dbReference>
<evidence type="ECO:0000259" key="1">
    <source>
        <dbReference type="Pfam" id="PF01048"/>
    </source>
</evidence>
<dbReference type="PANTHER" id="PTHR46832:SF1">
    <property type="entry name" value="5'-METHYLTHIOADENOSINE_S-ADENOSYLHOMOCYSTEINE NUCLEOSIDASE"/>
    <property type="match status" value="1"/>
</dbReference>
<dbReference type="GO" id="GO:0005829">
    <property type="term" value="C:cytosol"/>
    <property type="evidence" value="ECO:0007669"/>
    <property type="project" value="TreeGrafter"/>
</dbReference>
<evidence type="ECO:0000259" key="2">
    <source>
        <dbReference type="Pfam" id="PF20028"/>
    </source>
</evidence>
<dbReference type="GO" id="GO:0008782">
    <property type="term" value="F:adenosylhomocysteine nucleosidase activity"/>
    <property type="evidence" value="ECO:0007669"/>
    <property type="project" value="TreeGrafter"/>
</dbReference>
<dbReference type="Pfam" id="PF20028">
    <property type="entry name" value="VMAP-C"/>
    <property type="match status" value="1"/>
</dbReference>
<dbReference type="SUPFAM" id="SSF53167">
    <property type="entry name" value="Purine and uridine phosphorylases"/>
    <property type="match status" value="1"/>
</dbReference>
<gene>
    <name evidence="3" type="ORF">IQ260_01310</name>
</gene>
<comment type="caution">
    <text evidence="3">The sequence shown here is derived from an EMBL/GenBank/DDBJ whole genome shotgun (WGS) entry which is preliminary data.</text>
</comment>
<protein>
    <submittedName>
        <fullName evidence="3">5'-methylthioadenosine/S-adenosylhomocysteine nucleosidase</fullName>
    </submittedName>
</protein>
<dbReference type="GO" id="GO:0019284">
    <property type="term" value="P:L-methionine salvage from S-adenosylmethionine"/>
    <property type="evidence" value="ECO:0007669"/>
    <property type="project" value="TreeGrafter"/>
</dbReference>
<evidence type="ECO:0000313" key="3">
    <source>
        <dbReference type="EMBL" id="MBE9065285.1"/>
    </source>
</evidence>
<proteinExistence type="predicted"/>
<dbReference type="EMBL" id="JADEXP010000004">
    <property type="protein sequence ID" value="MBE9065285.1"/>
    <property type="molecule type" value="Genomic_DNA"/>
</dbReference>
<feature type="domain" description="Nucleoside phosphorylase" evidence="1">
    <location>
        <begin position="8"/>
        <end position="244"/>
    </location>
</feature>
<evidence type="ECO:0000313" key="4">
    <source>
        <dbReference type="Proteomes" id="UP000615026"/>
    </source>
</evidence>
<dbReference type="InterPro" id="IPR000845">
    <property type="entry name" value="Nucleoside_phosphorylase_d"/>
</dbReference>